<evidence type="ECO:0000256" key="4">
    <source>
        <dbReference type="ARBA" id="ARBA00055538"/>
    </source>
</evidence>
<evidence type="ECO:0000256" key="5">
    <source>
        <dbReference type="ARBA" id="ARBA00070228"/>
    </source>
</evidence>
<dbReference type="Pfam" id="PF09084">
    <property type="entry name" value="NMT1"/>
    <property type="match status" value="1"/>
</dbReference>
<protein>
    <recommendedName>
        <fullName evidence="5">Putative aliphatic sulfonates-binding protein</fullName>
    </recommendedName>
</protein>
<reference evidence="7" key="1">
    <citation type="submission" date="2020-10" db="EMBL/GenBank/DDBJ databases">
        <title>Genome Sequence of ESBL Producing Zambian Clinical Strains.</title>
        <authorList>
            <person name="Shawa M."/>
            <person name="Furuta Y."/>
            <person name="Simbotwe M."/>
            <person name="Mulenga E."/>
            <person name="Mubanga M."/>
            <person name="Mulenga G."/>
            <person name="Kaile C."/>
            <person name="Zorigt T."/>
            <person name="Hang'ombe B."/>
            <person name="Higashi H."/>
        </authorList>
    </citation>
    <scope>NUCLEOTIDE SEQUENCE</scope>
    <source>
        <strain evidence="7">Zam_UTH_09</strain>
    </source>
</reference>
<evidence type="ECO:0000256" key="2">
    <source>
        <dbReference type="ARBA" id="ARBA00022448"/>
    </source>
</evidence>
<name>A0A919I0Z2_KLEPN</name>
<dbReference type="AlphaFoldDB" id="A0A919I0Z2"/>
<comment type="similarity">
    <text evidence="1">Belongs to the bacterial solute-binding protein SsuA/TauA family.</text>
</comment>
<keyword evidence="2" id="KW-0813">Transport</keyword>
<dbReference type="EMBL" id="BNFF01000001">
    <property type="protein sequence ID" value="GHK56993.1"/>
    <property type="molecule type" value="Genomic_DNA"/>
</dbReference>
<proteinExistence type="inferred from homology"/>
<comment type="function">
    <text evidence="4">Part of a binding-protein-dependent transport system for aliphatic sulfonates. Putative binding protein.</text>
</comment>
<keyword evidence="3" id="KW-0732">Signal</keyword>
<dbReference type="PANTHER" id="PTHR30024">
    <property type="entry name" value="ALIPHATIC SULFONATES-BINDING PROTEIN-RELATED"/>
    <property type="match status" value="1"/>
</dbReference>
<dbReference type="FunFam" id="3.40.190.10:FF:000050">
    <property type="entry name" value="Sulfonate ABC transporter substrate-binding protein"/>
    <property type="match status" value="1"/>
</dbReference>
<comment type="caution">
    <text evidence="7">The sequence shown here is derived from an EMBL/GenBank/DDBJ whole genome shotgun (WGS) entry which is preliminary data.</text>
</comment>
<dbReference type="Proteomes" id="UP000655094">
    <property type="component" value="Unassembled WGS sequence"/>
</dbReference>
<sequence length="226" mass="25375">MYVAWEPPAPRSVAMVVPQESDIRQLSDLRGKRIALNKGSNVHWLLLQILEDAGLGLNDVRVVYTPPKYPLTASDYLAVDAWMMWDPLLSDAEHTGELRVVASGEGRVNNHQFYLSRRDYLAQHGDIMRRLLTELTLTGQFIDSHRGEAARLLSAELGIDARSLSMALARRSHRPRPMDLSVIRAQQTIADRFYALGLIAKPVPVREAVWYGEPAPDVIRPLMAVS</sequence>
<organism evidence="7 8">
    <name type="scientific">Klebsiella pneumoniae</name>
    <dbReference type="NCBI Taxonomy" id="573"/>
    <lineage>
        <taxon>Bacteria</taxon>
        <taxon>Pseudomonadati</taxon>
        <taxon>Pseudomonadota</taxon>
        <taxon>Gammaproteobacteria</taxon>
        <taxon>Enterobacterales</taxon>
        <taxon>Enterobacteriaceae</taxon>
        <taxon>Klebsiella/Raoultella group</taxon>
        <taxon>Klebsiella</taxon>
        <taxon>Klebsiella pneumoniae complex</taxon>
    </lineage>
</organism>
<dbReference type="PANTHER" id="PTHR30024:SF42">
    <property type="entry name" value="ALIPHATIC SULFONATES-BINDING PROTEIN-RELATED"/>
    <property type="match status" value="1"/>
</dbReference>
<evidence type="ECO:0000256" key="3">
    <source>
        <dbReference type="ARBA" id="ARBA00022729"/>
    </source>
</evidence>
<evidence type="ECO:0000313" key="7">
    <source>
        <dbReference type="EMBL" id="GHK56993.1"/>
    </source>
</evidence>
<gene>
    <name evidence="7" type="ORF">KPZU09_67290</name>
</gene>
<evidence type="ECO:0000259" key="6">
    <source>
        <dbReference type="Pfam" id="PF09084"/>
    </source>
</evidence>
<accession>A0A919I0Z2</accession>
<dbReference type="Gene3D" id="3.40.190.10">
    <property type="entry name" value="Periplasmic binding protein-like II"/>
    <property type="match status" value="2"/>
</dbReference>
<evidence type="ECO:0000313" key="8">
    <source>
        <dbReference type="Proteomes" id="UP000655094"/>
    </source>
</evidence>
<feature type="domain" description="SsuA/THI5-like" evidence="6">
    <location>
        <begin position="14"/>
        <end position="133"/>
    </location>
</feature>
<evidence type="ECO:0000256" key="1">
    <source>
        <dbReference type="ARBA" id="ARBA00010742"/>
    </source>
</evidence>
<dbReference type="InterPro" id="IPR015168">
    <property type="entry name" value="SsuA/THI5"/>
</dbReference>
<dbReference type="SUPFAM" id="SSF53850">
    <property type="entry name" value="Periplasmic binding protein-like II"/>
    <property type="match status" value="1"/>
</dbReference>